<dbReference type="SUPFAM" id="SSF53335">
    <property type="entry name" value="S-adenosyl-L-methionine-dependent methyltransferases"/>
    <property type="match status" value="1"/>
</dbReference>
<proteinExistence type="predicted"/>
<keyword evidence="1" id="KW-0489">Methyltransferase</keyword>
<dbReference type="Proteomes" id="UP001085076">
    <property type="component" value="Miscellaneous, Linkage group lg08"/>
</dbReference>
<dbReference type="Gene3D" id="3.40.50.150">
    <property type="entry name" value="Vaccinia Virus protein VP39"/>
    <property type="match status" value="1"/>
</dbReference>
<gene>
    <name evidence="5" type="ORF">J5N97_026369</name>
</gene>
<dbReference type="Pfam" id="PF00891">
    <property type="entry name" value="Methyltransf_2"/>
    <property type="match status" value="1"/>
</dbReference>
<dbReference type="AlphaFoldDB" id="A0A9D5C251"/>
<dbReference type="InterPro" id="IPR016461">
    <property type="entry name" value="COMT-like"/>
</dbReference>
<dbReference type="OrthoDB" id="780145at2759"/>
<evidence type="ECO:0000313" key="5">
    <source>
        <dbReference type="EMBL" id="KAJ0965231.1"/>
    </source>
</evidence>
<evidence type="ECO:0000259" key="4">
    <source>
        <dbReference type="Pfam" id="PF00891"/>
    </source>
</evidence>
<comment type="caution">
    <text evidence="5">The sequence shown here is derived from an EMBL/GenBank/DDBJ whole genome shotgun (WGS) entry which is preliminary data.</text>
</comment>
<dbReference type="EMBL" id="JAGGNH010000008">
    <property type="protein sequence ID" value="KAJ0965231.1"/>
    <property type="molecule type" value="Genomic_DNA"/>
</dbReference>
<dbReference type="GO" id="GO:0032259">
    <property type="term" value="P:methylation"/>
    <property type="evidence" value="ECO:0007669"/>
    <property type="project" value="UniProtKB-KW"/>
</dbReference>
<keyword evidence="3" id="KW-0949">S-adenosyl-L-methionine</keyword>
<dbReference type="PROSITE" id="PS51683">
    <property type="entry name" value="SAM_OMT_II"/>
    <property type="match status" value="1"/>
</dbReference>
<reference evidence="5" key="1">
    <citation type="submission" date="2021-03" db="EMBL/GenBank/DDBJ databases">
        <authorList>
            <person name="Li Z."/>
            <person name="Yang C."/>
        </authorList>
    </citation>
    <scope>NUCLEOTIDE SEQUENCE</scope>
    <source>
        <strain evidence="5">Dzin_1.0</strain>
        <tissue evidence="5">Leaf</tissue>
    </source>
</reference>
<evidence type="ECO:0000256" key="1">
    <source>
        <dbReference type="ARBA" id="ARBA00022603"/>
    </source>
</evidence>
<reference evidence="5" key="2">
    <citation type="journal article" date="2022" name="Hortic Res">
        <title>The genome of Dioscorea zingiberensis sheds light on the biosynthesis, origin and evolution of the medicinally important diosgenin saponins.</title>
        <authorList>
            <person name="Li Y."/>
            <person name="Tan C."/>
            <person name="Li Z."/>
            <person name="Guo J."/>
            <person name="Li S."/>
            <person name="Chen X."/>
            <person name="Wang C."/>
            <person name="Dai X."/>
            <person name="Yang H."/>
            <person name="Song W."/>
            <person name="Hou L."/>
            <person name="Xu J."/>
            <person name="Tong Z."/>
            <person name="Xu A."/>
            <person name="Yuan X."/>
            <person name="Wang W."/>
            <person name="Yang Q."/>
            <person name="Chen L."/>
            <person name="Sun Z."/>
            <person name="Wang K."/>
            <person name="Pan B."/>
            <person name="Chen J."/>
            <person name="Bao Y."/>
            <person name="Liu F."/>
            <person name="Qi X."/>
            <person name="Gang D.R."/>
            <person name="Wen J."/>
            <person name="Li J."/>
        </authorList>
    </citation>
    <scope>NUCLEOTIDE SEQUENCE</scope>
    <source>
        <strain evidence="5">Dzin_1.0</strain>
    </source>
</reference>
<keyword evidence="6" id="KW-1185">Reference proteome</keyword>
<evidence type="ECO:0000256" key="2">
    <source>
        <dbReference type="ARBA" id="ARBA00022679"/>
    </source>
</evidence>
<accession>A0A9D5C251</accession>
<feature type="domain" description="O-methyltransferase C-terminal" evidence="4">
    <location>
        <begin position="17"/>
        <end position="86"/>
    </location>
</feature>
<evidence type="ECO:0000313" key="6">
    <source>
        <dbReference type="Proteomes" id="UP001085076"/>
    </source>
</evidence>
<dbReference type="InterPro" id="IPR001077">
    <property type="entry name" value="COMT_C"/>
</dbReference>
<dbReference type="PANTHER" id="PTHR11746">
    <property type="entry name" value="O-METHYLTRANSFERASE"/>
    <property type="match status" value="1"/>
</dbReference>
<dbReference type="InterPro" id="IPR029063">
    <property type="entry name" value="SAM-dependent_MTases_sf"/>
</dbReference>
<sequence length="123" mass="14134">MAPLALMNQDKVLMDNWYYLKDVVLQRGILFNMADGMTTFEYHGTDPRFNKVFNEGMNSHSVIIMKKILEKYCDFDHVKVLVDVGGVEHVGGEFESVPSEDAILRWNIEDALFDMLAKNQMAK</sequence>
<evidence type="ECO:0000256" key="3">
    <source>
        <dbReference type="ARBA" id="ARBA00022691"/>
    </source>
</evidence>
<organism evidence="5 6">
    <name type="scientific">Dioscorea zingiberensis</name>
    <dbReference type="NCBI Taxonomy" id="325984"/>
    <lineage>
        <taxon>Eukaryota</taxon>
        <taxon>Viridiplantae</taxon>
        <taxon>Streptophyta</taxon>
        <taxon>Embryophyta</taxon>
        <taxon>Tracheophyta</taxon>
        <taxon>Spermatophyta</taxon>
        <taxon>Magnoliopsida</taxon>
        <taxon>Liliopsida</taxon>
        <taxon>Dioscoreales</taxon>
        <taxon>Dioscoreaceae</taxon>
        <taxon>Dioscorea</taxon>
    </lineage>
</organism>
<keyword evidence="2" id="KW-0808">Transferase</keyword>
<name>A0A9D5C251_9LILI</name>
<dbReference type="GO" id="GO:0008171">
    <property type="term" value="F:O-methyltransferase activity"/>
    <property type="evidence" value="ECO:0007669"/>
    <property type="project" value="InterPro"/>
</dbReference>
<protein>
    <recommendedName>
        <fullName evidence="4">O-methyltransferase C-terminal domain-containing protein</fullName>
    </recommendedName>
</protein>